<dbReference type="GO" id="GO:0046872">
    <property type="term" value="F:metal ion binding"/>
    <property type="evidence" value="ECO:0007669"/>
    <property type="project" value="InterPro"/>
</dbReference>
<dbReference type="OrthoDB" id="5420557at2"/>
<feature type="domain" description="Rubrerythrin diiron-binding" evidence="2">
    <location>
        <begin position="5"/>
        <end position="147"/>
    </location>
</feature>
<sequence length="167" mass="19460">MTLEEAIRTAIGYEKKIRDLYQAAAESADDPVGRHVFQMLADDEQNHVAYLESRLAQWEKDGKISLETLEKTLPSAETVRSALEKLEERMDKEDRKDEKQMLSKALQTEVETSNFYQKMVAELSGDGQKMFARFLEIENEHIDIVQAELDYLTHTGYWFDIKEFDME</sequence>
<dbReference type="EMBL" id="BEXT01000001">
    <property type="protein sequence ID" value="GBC62714.1"/>
    <property type="molecule type" value="Genomic_DNA"/>
</dbReference>
<gene>
    <name evidence="3" type="ORF">DENIS_3691</name>
</gene>
<name>A0A401G0H0_9BACT</name>
<keyword evidence="1" id="KW-0175">Coiled coil</keyword>
<organism evidence="3 4">
    <name type="scientific">Desulfonema ishimotonii</name>
    <dbReference type="NCBI Taxonomy" id="45657"/>
    <lineage>
        <taxon>Bacteria</taxon>
        <taxon>Pseudomonadati</taxon>
        <taxon>Thermodesulfobacteriota</taxon>
        <taxon>Desulfobacteria</taxon>
        <taxon>Desulfobacterales</taxon>
        <taxon>Desulfococcaceae</taxon>
        <taxon>Desulfonema</taxon>
    </lineage>
</organism>
<accession>A0A401G0H0</accession>
<keyword evidence="4" id="KW-1185">Reference proteome</keyword>
<dbReference type="RefSeq" id="WP_124329869.1">
    <property type="nucleotide sequence ID" value="NZ_BEXT01000001.1"/>
</dbReference>
<dbReference type="SUPFAM" id="SSF47240">
    <property type="entry name" value="Ferritin-like"/>
    <property type="match status" value="1"/>
</dbReference>
<evidence type="ECO:0000256" key="1">
    <source>
        <dbReference type="SAM" id="Coils"/>
    </source>
</evidence>
<dbReference type="GO" id="GO:0016491">
    <property type="term" value="F:oxidoreductase activity"/>
    <property type="evidence" value="ECO:0007669"/>
    <property type="project" value="InterPro"/>
</dbReference>
<dbReference type="Proteomes" id="UP000288096">
    <property type="component" value="Unassembled WGS sequence"/>
</dbReference>
<dbReference type="Gene3D" id="1.20.1260.10">
    <property type="match status" value="1"/>
</dbReference>
<reference evidence="4" key="2">
    <citation type="submission" date="2019-01" db="EMBL/GenBank/DDBJ databases">
        <title>Genome sequence of Desulfonema ishimotonii strain Tokyo 01.</title>
        <authorList>
            <person name="Fukui M."/>
        </authorList>
    </citation>
    <scope>NUCLEOTIDE SEQUENCE [LARGE SCALE GENOMIC DNA]</scope>
    <source>
        <strain evidence="4">Tokyo 01</strain>
    </source>
</reference>
<dbReference type="Pfam" id="PF02915">
    <property type="entry name" value="Rubrerythrin"/>
    <property type="match status" value="1"/>
</dbReference>
<dbReference type="AlphaFoldDB" id="A0A401G0H0"/>
<comment type="caution">
    <text evidence="3">The sequence shown here is derived from an EMBL/GenBank/DDBJ whole genome shotgun (WGS) entry which is preliminary data.</text>
</comment>
<dbReference type="InterPro" id="IPR009078">
    <property type="entry name" value="Ferritin-like_SF"/>
</dbReference>
<proteinExistence type="predicted"/>
<reference evidence="4" key="1">
    <citation type="submission" date="2017-11" db="EMBL/GenBank/DDBJ databases">
        <authorList>
            <person name="Watanabe M."/>
            <person name="Kojima H."/>
        </authorList>
    </citation>
    <scope>NUCLEOTIDE SEQUENCE [LARGE SCALE GENOMIC DNA]</scope>
    <source>
        <strain evidence="4">Tokyo 01</strain>
    </source>
</reference>
<protein>
    <submittedName>
        <fullName evidence="3">Rubrerythrin</fullName>
    </submittedName>
</protein>
<dbReference type="InterPro" id="IPR012347">
    <property type="entry name" value="Ferritin-like"/>
</dbReference>
<dbReference type="InterPro" id="IPR003251">
    <property type="entry name" value="Rr_diiron-bd_dom"/>
</dbReference>
<evidence type="ECO:0000313" key="4">
    <source>
        <dbReference type="Proteomes" id="UP000288096"/>
    </source>
</evidence>
<evidence type="ECO:0000313" key="3">
    <source>
        <dbReference type="EMBL" id="GBC62714.1"/>
    </source>
</evidence>
<feature type="coiled-coil region" evidence="1">
    <location>
        <begin position="41"/>
        <end position="96"/>
    </location>
</feature>
<evidence type="ECO:0000259" key="2">
    <source>
        <dbReference type="Pfam" id="PF02915"/>
    </source>
</evidence>